<feature type="transmembrane region" description="Helical" evidence="1">
    <location>
        <begin position="74"/>
        <end position="95"/>
    </location>
</feature>
<evidence type="ECO:0000256" key="1">
    <source>
        <dbReference type="SAM" id="Phobius"/>
    </source>
</evidence>
<dbReference type="EMBL" id="CAJNOL010000152">
    <property type="protein sequence ID" value="CAF0889174.1"/>
    <property type="molecule type" value="Genomic_DNA"/>
</dbReference>
<dbReference type="EMBL" id="CAJNOO010000151">
    <property type="protein sequence ID" value="CAF0829952.1"/>
    <property type="molecule type" value="Genomic_DNA"/>
</dbReference>
<keyword evidence="9" id="KW-1185">Reference proteome</keyword>
<dbReference type="EMBL" id="CAJNOH010000076">
    <property type="protein sequence ID" value="CAF0843776.1"/>
    <property type="molecule type" value="Genomic_DNA"/>
</dbReference>
<feature type="transmembrane region" description="Helical" evidence="1">
    <location>
        <begin position="7"/>
        <end position="33"/>
    </location>
</feature>
<dbReference type="OrthoDB" id="10057759at2759"/>
<reference evidence="6" key="1">
    <citation type="submission" date="2021-02" db="EMBL/GenBank/DDBJ databases">
        <authorList>
            <person name="Nowell W R."/>
        </authorList>
    </citation>
    <scope>NUCLEOTIDE SEQUENCE</scope>
</reference>
<evidence type="ECO:0000313" key="3">
    <source>
        <dbReference type="EMBL" id="CAF0843776.1"/>
    </source>
</evidence>
<dbReference type="Proteomes" id="UP000663870">
    <property type="component" value="Unassembled WGS sequence"/>
</dbReference>
<gene>
    <name evidence="8" type="ORF">FNK824_LOCUS8259</name>
    <name evidence="4" type="ORF">JXQ802_LOCUS8564</name>
    <name evidence="5" type="ORF">JXQ802_LOCUS8621</name>
    <name evidence="7" type="ORF">OTI717_LOCUS7110</name>
    <name evidence="3" type="ORF">PYM288_LOCUS6701</name>
    <name evidence="2" type="ORF">RFH988_LOCUS5386</name>
    <name evidence="6" type="ORF">SEV965_LOCUS8173</name>
</gene>
<evidence type="ECO:0000313" key="5">
    <source>
        <dbReference type="EMBL" id="CAF0890265.1"/>
    </source>
</evidence>
<dbReference type="Proteomes" id="UP000663874">
    <property type="component" value="Unassembled WGS sequence"/>
</dbReference>
<dbReference type="AlphaFoldDB" id="A0A814CXU1"/>
<dbReference type="Proteomes" id="UP000663882">
    <property type="component" value="Unassembled WGS sequence"/>
</dbReference>
<dbReference type="EMBL" id="CAJNOL010000153">
    <property type="protein sequence ID" value="CAF0890265.1"/>
    <property type="molecule type" value="Genomic_DNA"/>
</dbReference>
<comment type="caution">
    <text evidence="6">The sequence shown here is derived from an EMBL/GenBank/DDBJ whole genome shotgun (WGS) entry which is preliminary data.</text>
</comment>
<name>A0A814CXU1_9BILA</name>
<organism evidence="6 10">
    <name type="scientific">Rotaria sordida</name>
    <dbReference type="NCBI Taxonomy" id="392033"/>
    <lineage>
        <taxon>Eukaryota</taxon>
        <taxon>Metazoa</taxon>
        <taxon>Spiralia</taxon>
        <taxon>Gnathifera</taxon>
        <taxon>Rotifera</taxon>
        <taxon>Eurotatoria</taxon>
        <taxon>Bdelloidea</taxon>
        <taxon>Philodinida</taxon>
        <taxon>Philodinidae</taxon>
        <taxon>Rotaria</taxon>
    </lineage>
</organism>
<dbReference type="EMBL" id="CAJNOU010000295">
    <property type="protein sequence ID" value="CAF0949521.1"/>
    <property type="molecule type" value="Genomic_DNA"/>
</dbReference>
<dbReference type="EMBL" id="CAJOBE010000808">
    <property type="protein sequence ID" value="CAF3687234.1"/>
    <property type="molecule type" value="Genomic_DNA"/>
</dbReference>
<keyword evidence="1" id="KW-0812">Transmembrane</keyword>
<dbReference type="Gene3D" id="1.20.140.150">
    <property type="match status" value="1"/>
</dbReference>
<evidence type="ECO:0000313" key="6">
    <source>
        <dbReference type="EMBL" id="CAF0949521.1"/>
    </source>
</evidence>
<dbReference type="Proteomes" id="UP000663889">
    <property type="component" value="Unassembled WGS sequence"/>
</dbReference>
<accession>A0A814CXU1</accession>
<evidence type="ECO:0000313" key="2">
    <source>
        <dbReference type="EMBL" id="CAF0829952.1"/>
    </source>
</evidence>
<evidence type="ECO:0000313" key="4">
    <source>
        <dbReference type="EMBL" id="CAF0889174.1"/>
    </source>
</evidence>
<proteinExistence type="predicted"/>
<keyword evidence="1" id="KW-1133">Transmembrane helix</keyword>
<protein>
    <submittedName>
        <fullName evidence="6">Uncharacterized protein</fullName>
    </submittedName>
</protein>
<dbReference type="Proteomes" id="UP000663854">
    <property type="component" value="Unassembled WGS sequence"/>
</dbReference>
<sequence>MPTLAKLAIAAASGIASFALLLLIISVATPVWLDGGQGHTIGLFRKCYGENLTGIDAPNGPGCTNENRAPQAGLSVFGLLLLAFSIIAAIAGMFMDSQIGLLILYGSLGLLYFASMFIMSAYATWGVHSRDEEPYFFPRQLSNVPHTNMGYSYNLCVAAHYFLWTALTMLAYGIGYRDAQARTTTTQ</sequence>
<evidence type="ECO:0000313" key="10">
    <source>
        <dbReference type="Proteomes" id="UP000663889"/>
    </source>
</evidence>
<evidence type="ECO:0000313" key="8">
    <source>
        <dbReference type="EMBL" id="CAF3687234.1"/>
    </source>
</evidence>
<evidence type="ECO:0000313" key="9">
    <source>
        <dbReference type="Proteomes" id="UP000663870"/>
    </source>
</evidence>
<dbReference type="Proteomes" id="UP000663823">
    <property type="component" value="Unassembled WGS sequence"/>
</dbReference>
<dbReference type="EMBL" id="CAJOAX010000522">
    <property type="protein sequence ID" value="CAF3607180.1"/>
    <property type="molecule type" value="Genomic_DNA"/>
</dbReference>
<feature type="transmembrane region" description="Helical" evidence="1">
    <location>
        <begin position="151"/>
        <end position="172"/>
    </location>
</feature>
<feature type="transmembrane region" description="Helical" evidence="1">
    <location>
        <begin position="102"/>
        <end position="125"/>
    </location>
</feature>
<keyword evidence="1" id="KW-0472">Membrane</keyword>
<evidence type="ECO:0000313" key="7">
    <source>
        <dbReference type="EMBL" id="CAF3607180.1"/>
    </source>
</evidence>